<evidence type="ECO:0000313" key="3">
    <source>
        <dbReference type="EMBL" id="EEA90261.1"/>
    </source>
</evidence>
<reference evidence="3 4" key="1">
    <citation type="submission" date="2008-10" db="EMBL/GenBank/DDBJ databases">
        <title>Draft genome sequence of Collinsella stercoris (DSM 13279).</title>
        <authorList>
            <person name="Sudarsanam P."/>
            <person name="Ley R."/>
            <person name="Guruge J."/>
            <person name="Turnbaugh P.J."/>
            <person name="Mahowald M."/>
            <person name="Liep D."/>
            <person name="Gordon J."/>
        </authorList>
    </citation>
    <scope>NUCLEOTIDE SEQUENCE [LARGE SCALE GENOMIC DNA]</scope>
    <source>
        <strain evidence="3 4">DSM 13279</strain>
    </source>
</reference>
<dbReference type="Gene3D" id="3.40.1350.10">
    <property type="match status" value="1"/>
</dbReference>
<dbReference type="InterPro" id="IPR011856">
    <property type="entry name" value="tRNA_endonuc-like_dom_sf"/>
</dbReference>
<dbReference type="PANTHER" id="PTHR34039:SF1">
    <property type="entry name" value="UPF0102 PROTEIN YRAN"/>
    <property type="match status" value="1"/>
</dbReference>
<dbReference type="HOGENOM" id="CLU_115353_2_0_11"/>
<dbReference type="HAMAP" id="MF_00048">
    <property type="entry name" value="UPF0102"/>
    <property type="match status" value="1"/>
</dbReference>
<dbReference type="Pfam" id="PF02021">
    <property type="entry name" value="UPF0102"/>
    <property type="match status" value="1"/>
</dbReference>
<dbReference type="CDD" id="cd20736">
    <property type="entry name" value="PoNe_Nuclease"/>
    <property type="match status" value="1"/>
</dbReference>
<dbReference type="AlphaFoldDB" id="B6GBZ7"/>
<dbReference type="Proteomes" id="UP000003560">
    <property type="component" value="Unassembled WGS sequence"/>
</dbReference>
<evidence type="ECO:0000256" key="2">
    <source>
        <dbReference type="HAMAP-Rule" id="MF_00048"/>
    </source>
</evidence>
<gene>
    <name evidence="3" type="ORF">COLSTE_01616</name>
</gene>
<proteinExistence type="inferred from homology"/>
<accession>B6GBZ7</accession>
<protein>
    <recommendedName>
        <fullName evidence="2">UPF0102 protein COLSTE_01616</fullName>
    </recommendedName>
</protein>
<sequence>MGADKNRKRVGEILDRAMEGEPELLDARHVEEMPPKVLGALGEELAARYLESRGYEIVERNYRCCEGEADLVVYDPSSEEVVLVEVKARRGHEADCYPEEAVSRSKRRRYRRIAHQFIADHYPCPSIRFDVIAVSFDTVSVGEIRHLYGAFDWEAGQ</sequence>
<dbReference type="GeneID" id="98003328"/>
<reference evidence="3 4" key="2">
    <citation type="submission" date="2008-10" db="EMBL/GenBank/DDBJ databases">
        <authorList>
            <person name="Fulton L."/>
            <person name="Clifton S."/>
            <person name="Fulton B."/>
            <person name="Xu J."/>
            <person name="Minx P."/>
            <person name="Pepin K.H."/>
            <person name="Johnson M."/>
            <person name="Thiruvilangam P."/>
            <person name="Bhonagiri V."/>
            <person name="Nash W.E."/>
            <person name="Mardis E.R."/>
            <person name="Wilson R.K."/>
        </authorList>
    </citation>
    <scope>NUCLEOTIDE SEQUENCE [LARGE SCALE GENOMIC DNA]</scope>
    <source>
        <strain evidence="3 4">DSM 13279</strain>
    </source>
</reference>
<dbReference type="OrthoDB" id="9794876at2"/>
<dbReference type="RefSeq" id="WP_006721250.1">
    <property type="nucleotide sequence ID" value="NZ_CP085935.1"/>
</dbReference>
<dbReference type="InterPro" id="IPR011335">
    <property type="entry name" value="Restrct_endonuc-II-like"/>
</dbReference>
<dbReference type="SUPFAM" id="SSF52980">
    <property type="entry name" value="Restriction endonuclease-like"/>
    <property type="match status" value="1"/>
</dbReference>
<dbReference type="STRING" id="445975.COLSTE_01616"/>
<organism evidence="3 4">
    <name type="scientific">Collinsella stercoris DSM 13279</name>
    <dbReference type="NCBI Taxonomy" id="445975"/>
    <lineage>
        <taxon>Bacteria</taxon>
        <taxon>Bacillati</taxon>
        <taxon>Actinomycetota</taxon>
        <taxon>Coriobacteriia</taxon>
        <taxon>Coriobacteriales</taxon>
        <taxon>Coriobacteriaceae</taxon>
        <taxon>Collinsella</taxon>
    </lineage>
</organism>
<evidence type="ECO:0000313" key="4">
    <source>
        <dbReference type="Proteomes" id="UP000003560"/>
    </source>
</evidence>
<dbReference type="EMBL" id="ABXJ01000083">
    <property type="protein sequence ID" value="EEA90261.1"/>
    <property type="molecule type" value="Genomic_DNA"/>
</dbReference>
<dbReference type="InterPro" id="IPR003509">
    <property type="entry name" value="UPF0102_YraN-like"/>
</dbReference>
<name>B6GBZ7_9ACTN</name>
<comment type="caution">
    <text evidence="3">The sequence shown here is derived from an EMBL/GenBank/DDBJ whole genome shotgun (WGS) entry which is preliminary data.</text>
</comment>
<evidence type="ECO:0000256" key="1">
    <source>
        <dbReference type="ARBA" id="ARBA00006738"/>
    </source>
</evidence>
<dbReference type="GO" id="GO:0003676">
    <property type="term" value="F:nucleic acid binding"/>
    <property type="evidence" value="ECO:0007669"/>
    <property type="project" value="InterPro"/>
</dbReference>
<keyword evidence="4" id="KW-1185">Reference proteome</keyword>
<dbReference type="PANTHER" id="PTHR34039">
    <property type="entry name" value="UPF0102 PROTEIN YRAN"/>
    <property type="match status" value="1"/>
</dbReference>
<dbReference type="eggNOG" id="COG0792">
    <property type="taxonomic scope" value="Bacteria"/>
</dbReference>
<dbReference type="NCBIfam" id="NF009154">
    <property type="entry name" value="PRK12497.3-3"/>
    <property type="match status" value="1"/>
</dbReference>
<comment type="similarity">
    <text evidence="1 2">Belongs to the UPF0102 family.</text>
</comment>